<feature type="coiled-coil region" evidence="4">
    <location>
        <begin position="32"/>
        <end position="62"/>
    </location>
</feature>
<keyword evidence="6" id="KW-1185">Reference proteome</keyword>
<keyword evidence="4" id="KW-0175">Coiled coil</keyword>
<name>A0A9N9AYR2_9GLOM</name>
<dbReference type="EMBL" id="CAJVPJ010000662">
    <property type="protein sequence ID" value="CAG8546937.1"/>
    <property type="molecule type" value="Genomic_DNA"/>
</dbReference>
<dbReference type="PANTHER" id="PTHR24171">
    <property type="entry name" value="ANKYRIN REPEAT DOMAIN-CONTAINING PROTEIN 39-RELATED"/>
    <property type="match status" value="1"/>
</dbReference>
<keyword evidence="2 3" id="KW-0040">ANK repeat</keyword>
<feature type="repeat" description="ANK" evidence="3">
    <location>
        <begin position="129"/>
        <end position="168"/>
    </location>
</feature>
<dbReference type="SMART" id="SM00248">
    <property type="entry name" value="ANK"/>
    <property type="match status" value="5"/>
</dbReference>
<dbReference type="Pfam" id="PF12796">
    <property type="entry name" value="Ank_2"/>
    <property type="match status" value="1"/>
</dbReference>
<reference evidence="5" key="1">
    <citation type="submission" date="2021-06" db="EMBL/GenBank/DDBJ databases">
        <authorList>
            <person name="Kallberg Y."/>
            <person name="Tangrot J."/>
            <person name="Rosling A."/>
        </authorList>
    </citation>
    <scope>NUCLEOTIDE SEQUENCE</scope>
    <source>
        <strain evidence="5">IA702</strain>
    </source>
</reference>
<dbReference type="Proteomes" id="UP000789572">
    <property type="component" value="Unassembled WGS sequence"/>
</dbReference>
<dbReference type="Gene3D" id="1.25.40.20">
    <property type="entry name" value="Ankyrin repeat-containing domain"/>
    <property type="match status" value="1"/>
</dbReference>
<feature type="repeat" description="ANK" evidence="3">
    <location>
        <begin position="71"/>
        <end position="95"/>
    </location>
</feature>
<dbReference type="AlphaFoldDB" id="A0A9N9AYR2"/>
<accession>A0A9N9AYR2</accession>
<organism evidence="5 6">
    <name type="scientific">Paraglomus occultum</name>
    <dbReference type="NCBI Taxonomy" id="144539"/>
    <lineage>
        <taxon>Eukaryota</taxon>
        <taxon>Fungi</taxon>
        <taxon>Fungi incertae sedis</taxon>
        <taxon>Mucoromycota</taxon>
        <taxon>Glomeromycotina</taxon>
        <taxon>Glomeromycetes</taxon>
        <taxon>Paraglomerales</taxon>
        <taxon>Paraglomeraceae</taxon>
        <taxon>Paraglomus</taxon>
    </lineage>
</organism>
<gene>
    <name evidence="5" type="ORF">POCULU_LOCUS4822</name>
</gene>
<proteinExistence type="predicted"/>
<dbReference type="InterPro" id="IPR036770">
    <property type="entry name" value="Ankyrin_rpt-contain_sf"/>
</dbReference>
<comment type="caution">
    <text evidence="5">The sequence shown here is derived from an EMBL/GenBank/DDBJ whole genome shotgun (WGS) entry which is preliminary data.</text>
</comment>
<evidence type="ECO:0000256" key="4">
    <source>
        <dbReference type="SAM" id="Coils"/>
    </source>
</evidence>
<feature type="repeat" description="ANK" evidence="3">
    <location>
        <begin position="96"/>
        <end position="128"/>
    </location>
</feature>
<evidence type="ECO:0000313" key="5">
    <source>
        <dbReference type="EMBL" id="CAG8546937.1"/>
    </source>
</evidence>
<keyword evidence="1" id="KW-0677">Repeat</keyword>
<dbReference type="PROSITE" id="PS50297">
    <property type="entry name" value="ANK_REP_REGION"/>
    <property type="match status" value="2"/>
</dbReference>
<protein>
    <submittedName>
        <fullName evidence="5">10860_t:CDS:1</fullName>
    </submittedName>
</protein>
<dbReference type="InterPro" id="IPR002110">
    <property type="entry name" value="Ankyrin_rpt"/>
</dbReference>
<evidence type="ECO:0000256" key="3">
    <source>
        <dbReference type="PROSITE-ProRule" id="PRU00023"/>
    </source>
</evidence>
<feature type="repeat" description="ANK" evidence="3">
    <location>
        <begin position="169"/>
        <end position="201"/>
    </location>
</feature>
<evidence type="ECO:0000256" key="2">
    <source>
        <dbReference type="ARBA" id="ARBA00023043"/>
    </source>
</evidence>
<evidence type="ECO:0000313" key="6">
    <source>
        <dbReference type="Proteomes" id="UP000789572"/>
    </source>
</evidence>
<dbReference type="PRINTS" id="PR01415">
    <property type="entry name" value="ANKYRIN"/>
</dbReference>
<sequence length="270" mass="30511">MTKLEKSKIEHLIREISKVITESELDKDSNYYESLLSMIENLTLMKEELEKSDNKVTRVDEQIQDYTIFEAAEENEAEIIQKLVESGADVDSIDEQGNTALHYSVMKGNLEATKKLLELGIEANVKNEDGETPLHIAAKLDDEYEEDVILKISTALLEKGVSPTAQDELGNTALHYAVQRGNLSLLKTLVKKKEYINVTNNFNWSVLHSAASAIVEGIENWEIIEWLIKNGADVTVKSTMGSSVYDIFRKKDQAYAERYKNIIEIPAIKK</sequence>
<dbReference type="OrthoDB" id="539213at2759"/>
<dbReference type="Pfam" id="PF00023">
    <property type="entry name" value="Ank"/>
    <property type="match status" value="2"/>
</dbReference>
<evidence type="ECO:0000256" key="1">
    <source>
        <dbReference type="ARBA" id="ARBA00022737"/>
    </source>
</evidence>
<dbReference type="PROSITE" id="PS50088">
    <property type="entry name" value="ANK_REPEAT"/>
    <property type="match status" value="4"/>
</dbReference>
<dbReference type="SUPFAM" id="SSF48403">
    <property type="entry name" value="Ankyrin repeat"/>
    <property type="match status" value="1"/>
</dbReference>